<keyword evidence="6" id="KW-0328">Glycosyltransferase</keyword>
<dbReference type="SUPFAM" id="SSF56784">
    <property type="entry name" value="HAD-like"/>
    <property type="match status" value="1"/>
</dbReference>
<evidence type="ECO:0000256" key="5">
    <source>
        <dbReference type="SAM" id="Phobius"/>
    </source>
</evidence>
<keyword evidence="3 5" id="KW-1133">Transmembrane helix</keyword>
<dbReference type="InterPro" id="IPR039653">
    <property type="entry name" value="Prenyltransferase"/>
</dbReference>
<name>A0A0G0ESE0_9BACT</name>
<dbReference type="Pfam" id="PF13242">
    <property type="entry name" value="Hydrolase_like"/>
    <property type="match status" value="1"/>
</dbReference>
<dbReference type="InterPro" id="IPR044878">
    <property type="entry name" value="UbiA_sf"/>
</dbReference>
<dbReference type="PANTHER" id="PTHR11048">
    <property type="entry name" value="PRENYLTRANSFERASES"/>
    <property type="match status" value="1"/>
</dbReference>
<evidence type="ECO:0000313" key="6">
    <source>
        <dbReference type="EMBL" id="KKQ08437.1"/>
    </source>
</evidence>
<dbReference type="GO" id="GO:0016757">
    <property type="term" value="F:glycosyltransferase activity"/>
    <property type="evidence" value="ECO:0007669"/>
    <property type="project" value="UniProtKB-KW"/>
</dbReference>
<feature type="transmembrane region" description="Helical" evidence="5">
    <location>
        <begin position="297"/>
        <end position="316"/>
    </location>
</feature>
<dbReference type="InterPro" id="IPR000537">
    <property type="entry name" value="UbiA_prenyltransferase"/>
</dbReference>
<feature type="transmembrane region" description="Helical" evidence="5">
    <location>
        <begin position="182"/>
        <end position="202"/>
    </location>
</feature>
<evidence type="ECO:0000256" key="3">
    <source>
        <dbReference type="ARBA" id="ARBA00022989"/>
    </source>
</evidence>
<reference evidence="6 7" key="1">
    <citation type="journal article" date="2015" name="Nature">
        <title>rRNA introns, odd ribosomes, and small enigmatic genomes across a large radiation of phyla.</title>
        <authorList>
            <person name="Brown C.T."/>
            <person name="Hug L.A."/>
            <person name="Thomas B.C."/>
            <person name="Sharon I."/>
            <person name="Castelle C.J."/>
            <person name="Singh A."/>
            <person name="Wilkins M.J."/>
            <person name="Williams K.H."/>
            <person name="Banfield J.F."/>
        </authorList>
    </citation>
    <scope>NUCLEOTIDE SEQUENCE [LARGE SCALE GENOMIC DNA]</scope>
</reference>
<feature type="transmembrane region" description="Helical" evidence="5">
    <location>
        <begin position="337"/>
        <end position="359"/>
    </location>
</feature>
<gene>
    <name evidence="6" type="ORF">US19_C0024G0007</name>
</gene>
<dbReference type="Gene3D" id="3.40.50.1000">
    <property type="entry name" value="HAD superfamily/HAD-like"/>
    <property type="match status" value="1"/>
</dbReference>
<sequence>MKNFLETDIEYFENHTFIIDVDGTLTLDKNKDISSSVFNKLIKLKERNNLYLCSNGSWENAKKFAEMSGCSYLVCKKPFTGVFNKILKNIDKERVVVVGDKYLTDGLLAKFLGVKFIKVDHLSCRDDSLVAKLSYILDDIVWAVLPYIRLVRPWQWIKNLLVFAPVFFAVGVLNSSLFSRTLLVFITFCLASSLVYTFNDILDYKQDSLHPKKKNRPIASAEISKKNAILLIFFLAIGIFYLVMLVPSIILPILLYVVINIFYSFKLKHIAVLDIILISLFYILRIIAGGLATEIYVSPWIVVCVFFGSLFVILGKRRAEHTKENRRLVLNDYSSEALNFMLGISASLAIIAYGIWSVTEHNSPYLVYSTIFVVFAIFRILNHIYTNPHEAESPEILVFKDRLILGSFLSWGVYIFWLFYLV</sequence>
<dbReference type="EMBL" id="LBSA01000024">
    <property type="protein sequence ID" value="KKQ08437.1"/>
    <property type="molecule type" value="Genomic_DNA"/>
</dbReference>
<comment type="caution">
    <text evidence="6">The sequence shown here is derived from an EMBL/GenBank/DDBJ whole genome shotgun (WGS) entry which is preliminary data.</text>
</comment>
<evidence type="ECO:0000256" key="4">
    <source>
        <dbReference type="ARBA" id="ARBA00023136"/>
    </source>
</evidence>
<evidence type="ECO:0000256" key="1">
    <source>
        <dbReference type="ARBA" id="ARBA00004141"/>
    </source>
</evidence>
<feature type="transmembrane region" description="Helical" evidence="5">
    <location>
        <begin position="156"/>
        <end position="176"/>
    </location>
</feature>
<dbReference type="Gene3D" id="1.10.357.140">
    <property type="entry name" value="UbiA prenyltransferase"/>
    <property type="match status" value="1"/>
</dbReference>
<evidence type="ECO:0000313" key="7">
    <source>
        <dbReference type="Proteomes" id="UP000034492"/>
    </source>
</evidence>
<organism evidence="6 7">
    <name type="scientific">Candidatus Daviesbacteria bacterium GW2011_GWB1_36_5</name>
    <dbReference type="NCBI Taxonomy" id="1618426"/>
    <lineage>
        <taxon>Bacteria</taxon>
        <taxon>Candidatus Daviesiibacteriota</taxon>
    </lineage>
</organism>
<keyword evidence="6" id="KW-0808">Transferase</keyword>
<keyword evidence="2 5" id="KW-0812">Transmembrane</keyword>
<dbReference type="PANTHER" id="PTHR11048:SF5">
    <property type="entry name" value="DECAPRENYL-PHOSPHATE PHOSPHORIBOSYLTRANSFERASE"/>
    <property type="match status" value="1"/>
</dbReference>
<dbReference type="InterPro" id="IPR023214">
    <property type="entry name" value="HAD_sf"/>
</dbReference>
<comment type="subcellular location">
    <subcellularLocation>
        <location evidence="1">Membrane</location>
        <topology evidence="1">Multi-pass membrane protein</topology>
    </subcellularLocation>
</comment>
<dbReference type="AlphaFoldDB" id="A0A0G0ESE0"/>
<accession>A0A0G0ESE0</accession>
<protein>
    <submittedName>
        <fullName evidence="6">Phosphoribose diphosphate:decaprenyl-phosphate phosphoribosyltransferase</fullName>
    </submittedName>
</protein>
<feature type="transmembrane region" description="Helical" evidence="5">
    <location>
        <begin position="223"/>
        <end position="243"/>
    </location>
</feature>
<proteinExistence type="predicted"/>
<feature type="transmembrane region" description="Helical" evidence="5">
    <location>
        <begin position="365"/>
        <end position="382"/>
    </location>
</feature>
<dbReference type="Proteomes" id="UP000034492">
    <property type="component" value="Unassembled WGS sequence"/>
</dbReference>
<keyword evidence="4 5" id="KW-0472">Membrane</keyword>
<evidence type="ECO:0000256" key="2">
    <source>
        <dbReference type="ARBA" id="ARBA00022692"/>
    </source>
</evidence>
<dbReference type="InterPro" id="IPR036412">
    <property type="entry name" value="HAD-like_sf"/>
</dbReference>
<feature type="transmembrane region" description="Helical" evidence="5">
    <location>
        <begin position="272"/>
        <end position="291"/>
    </location>
</feature>
<dbReference type="GO" id="GO:0016765">
    <property type="term" value="F:transferase activity, transferring alkyl or aryl (other than methyl) groups"/>
    <property type="evidence" value="ECO:0007669"/>
    <property type="project" value="InterPro"/>
</dbReference>
<dbReference type="GO" id="GO:0005886">
    <property type="term" value="C:plasma membrane"/>
    <property type="evidence" value="ECO:0007669"/>
    <property type="project" value="TreeGrafter"/>
</dbReference>
<feature type="transmembrane region" description="Helical" evidence="5">
    <location>
        <begin position="403"/>
        <end position="420"/>
    </location>
</feature>
<dbReference type="GO" id="GO:0009247">
    <property type="term" value="P:glycolipid biosynthetic process"/>
    <property type="evidence" value="ECO:0007669"/>
    <property type="project" value="TreeGrafter"/>
</dbReference>
<dbReference type="CDD" id="cd13963">
    <property type="entry name" value="PT_UbiA_2"/>
    <property type="match status" value="1"/>
</dbReference>
<dbReference type="Pfam" id="PF01040">
    <property type="entry name" value="UbiA"/>
    <property type="match status" value="1"/>
</dbReference>